<reference evidence="8" key="1">
    <citation type="submission" date="2025-08" db="UniProtKB">
        <authorList>
            <consortium name="Ensembl"/>
        </authorList>
    </citation>
    <scope>IDENTIFICATION</scope>
</reference>
<dbReference type="PANTHER" id="PTHR12810">
    <property type="entry name" value="MITOCHONDRIAL 28S RIBOSOMAL PROTEIN S29"/>
    <property type="match status" value="1"/>
</dbReference>
<keyword evidence="3" id="KW-0809">Transit peptide</keyword>
<comment type="similarity">
    <text evidence="2">Belongs to the mitochondrion-specific ribosomal protein mS29 family.</text>
</comment>
<evidence type="ECO:0000256" key="3">
    <source>
        <dbReference type="ARBA" id="ARBA00022946"/>
    </source>
</evidence>
<dbReference type="SUPFAM" id="SSF52540">
    <property type="entry name" value="P-loop containing nucleoside triphosphate hydrolases"/>
    <property type="match status" value="1"/>
</dbReference>
<dbReference type="Ensembl" id="ENSBJAT00000004091.1">
    <property type="protein sequence ID" value="ENSBJAP00000003987.1"/>
    <property type="gene ID" value="ENSBJAG00000002869.1"/>
</dbReference>
<evidence type="ECO:0000256" key="5">
    <source>
        <dbReference type="ARBA" id="ARBA00023128"/>
    </source>
</evidence>
<dbReference type="GO" id="GO:0006915">
    <property type="term" value="P:apoptotic process"/>
    <property type="evidence" value="ECO:0007669"/>
    <property type="project" value="InterPro"/>
</dbReference>
<evidence type="ECO:0000256" key="2">
    <source>
        <dbReference type="ARBA" id="ARBA00009863"/>
    </source>
</evidence>
<evidence type="ECO:0000313" key="9">
    <source>
        <dbReference type="Proteomes" id="UP000694555"/>
    </source>
</evidence>
<dbReference type="PANTHER" id="PTHR12810:SF0">
    <property type="entry name" value="SMALL RIBOSOMAL SUBUNIT PROTEIN MS29"/>
    <property type="match status" value="1"/>
</dbReference>
<proteinExistence type="inferred from homology"/>
<comment type="subcellular location">
    <subcellularLocation>
        <location evidence="1">Mitochondrion</location>
    </subcellularLocation>
</comment>
<dbReference type="Pfam" id="PF10236">
    <property type="entry name" value="DAP3"/>
    <property type="match status" value="1"/>
</dbReference>
<dbReference type="GO" id="GO:0003735">
    <property type="term" value="F:structural constituent of ribosome"/>
    <property type="evidence" value="ECO:0007669"/>
    <property type="project" value="TreeGrafter"/>
</dbReference>
<dbReference type="Proteomes" id="UP000694555">
    <property type="component" value="Unplaced"/>
</dbReference>
<dbReference type="AlphaFoldDB" id="A0A8B9Z9G9"/>
<keyword evidence="5" id="KW-0496">Mitochondrion</keyword>
<evidence type="ECO:0000256" key="1">
    <source>
        <dbReference type="ARBA" id="ARBA00004173"/>
    </source>
</evidence>
<dbReference type="GO" id="GO:0005763">
    <property type="term" value="C:mitochondrial small ribosomal subunit"/>
    <property type="evidence" value="ECO:0007669"/>
    <property type="project" value="TreeGrafter"/>
</dbReference>
<organism evidence="8 9">
    <name type="scientific">Buteo japonicus</name>
    <dbReference type="NCBI Taxonomy" id="224669"/>
    <lineage>
        <taxon>Eukaryota</taxon>
        <taxon>Metazoa</taxon>
        <taxon>Chordata</taxon>
        <taxon>Craniata</taxon>
        <taxon>Vertebrata</taxon>
        <taxon>Euteleostomi</taxon>
        <taxon>Archelosauria</taxon>
        <taxon>Archosauria</taxon>
        <taxon>Dinosauria</taxon>
        <taxon>Saurischia</taxon>
        <taxon>Theropoda</taxon>
        <taxon>Coelurosauria</taxon>
        <taxon>Aves</taxon>
        <taxon>Neognathae</taxon>
        <taxon>Neoaves</taxon>
        <taxon>Telluraves</taxon>
        <taxon>Accipitrimorphae</taxon>
        <taxon>Accipitriformes</taxon>
        <taxon>Accipitridae</taxon>
        <taxon>Accipitrinae</taxon>
        <taxon>Buteo</taxon>
    </lineage>
</organism>
<dbReference type="InterPro" id="IPR008092">
    <property type="entry name" value="Ribosomal_mS29_met"/>
</dbReference>
<evidence type="ECO:0000256" key="4">
    <source>
        <dbReference type="ARBA" id="ARBA00022980"/>
    </source>
</evidence>
<protein>
    <recommendedName>
        <fullName evidence="7">Small ribosomal subunit protein mS29</fullName>
    </recommendedName>
</protein>
<sequence length="330" mass="37550">MTGLVEKGKAVDIQTRHSTNQRWNHARNSCSVPAPGFLFIFCSFSQIKTFNEACLMVRKPALELFTYLKSSNFAHPAVRYVIYGEKGTGKTMTLCHVVHYCTRQGWLVLHIPDAHLWVKNCRELIQSSYNKERLDQPLQASFWLKNFKTSNERFLKEIKTQKKYVWGKRESTEEGRPLGEVVEQGLARVRNASDAVGVVLKEIKQQCHLGSFRLLVAVDGVNALWGRTTLKKEDKSPVSPEELSLVYNLRKMMMNNWSGGAIVTTLSQTGSLFKPSSAYLPQELLGKVSPGLFLFFPFTLGNKQKSWFGNCVHFRVAAFALWITYSFILL</sequence>
<evidence type="ECO:0000256" key="6">
    <source>
        <dbReference type="ARBA" id="ARBA00023274"/>
    </source>
</evidence>
<dbReference type="PRINTS" id="PR01716">
    <property type="entry name" value="DEATHASSOCP3"/>
</dbReference>
<evidence type="ECO:0000313" key="8">
    <source>
        <dbReference type="Ensembl" id="ENSBJAP00000003987.1"/>
    </source>
</evidence>
<dbReference type="InterPro" id="IPR027417">
    <property type="entry name" value="P-loop_NTPase"/>
</dbReference>
<name>A0A8B9Z9G9_9AVES</name>
<dbReference type="InterPro" id="IPR019368">
    <property type="entry name" value="Ribosomal_mS29"/>
</dbReference>
<accession>A0A8B9Z9G9</accession>
<keyword evidence="6" id="KW-0687">Ribonucleoprotein</keyword>
<keyword evidence="9" id="KW-1185">Reference proteome</keyword>
<keyword evidence="4" id="KW-0689">Ribosomal protein</keyword>
<reference evidence="8" key="2">
    <citation type="submission" date="2025-09" db="UniProtKB">
        <authorList>
            <consortium name="Ensembl"/>
        </authorList>
    </citation>
    <scope>IDENTIFICATION</scope>
</reference>
<evidence type="ECO:0000256" key="7">
    <source>
        <dbReference type="ARBA" id="ARBA00035140"/>
    </source>
</evidence>